<dbReference type="FunFam" id="3.40.50.410:FF:000051">
    <property type="entry name" value="Collagen type XXVIII alpha 1 chain"/>
    <property type="match status" value="1"/>
</dbReference>
<keyword evidence="8" id="KW-0130">Cell adhesion</keyword>
<feature type="domain" description="VWFA" evidence="16">
    <location>
        <begin position="8"/>
        <end position="188"/>
    </location>
</feature>
<keyword evidence="5" id="KW-0732">Signal</keyword>
<evidence type="ECO:0000256" key="10">
    <source>
        <dbReference type="ARBA" id="ARBA00023119"/>
    </source>
</evidence>
<keyword evidence="6" id="KW-0677">Repeat</keyword>
<evidence type="ECO:0000256" key="8">
    <source>
        <dbReference type="ARBA" id="ARBA00022889"/>
    </source>
</evidence>
<dbReference type="AlphaFoldDB" id="A0A218V7P3"/>
<feature type="region of interest" description="Disordered" evidence="15">
    <location>
        <begin position="830"/>
        <end position="857"/>
    </location>
</feature>
<evidence type="ECO:0000313" key="18">
    <source>
        <dbReference type="EMBL" id="OWK62095.1"/>
    </source>
</evidence>
<evidence type="ECO:0000256" key="13">
    <source>
        <dbReference type="ARBA" id="ARBA00061466"/>
    </source>
</evidence>
<dbReference type="Proteomes" id="UP000197619">
    <property type="component" value="Unassembled WGS sequence"/>
</dbReference>
<accession>A0A218V7P3</accession>
<dbReference type="PROSITE" id="PS50279">
    <property type="entry name" value="BPTI_KUNITZ_2"/>
    <property type="match status" value="1"/>
</dbReference>
<dbReference type="InterPro" id="IPR036465">
    <property type="entry name" value="vWFA_dom_sf"/>
</dbReference>
<dbReference type="Gene3D" id="4.10.410.10">
    <property type="entry name" value="Pancreatic trypsin inhibitor Kunitz domain"/>
    <property type="match status" value="1"/>
</dbReference>
<evidence type="ECO:0000259" key="16">
    <source>
        <dbReference type="PROSITE" id="PS50234"/>
    </source>
</evidence>
<evidence type="ECO:0000256" key="15">
    <source>
        <dbReference type="SAM" id="MobiDB-lite"/>
    </source>
</evidence>
<dbReference type="InterPro" id="IPR002035">
    <property type="entry name" value="VWF_A"/>
</dbReference>
<dbReference type="InterPro" id="IPR008160">
    <property type="entry name" value="Collagen"/>
</dbReference>
<gene>
    <name evidence="18" type="primary">COL28A1_0</name>
    <name evidence="18" type="ORF">RLOC_00008069</name>
</gene>
<dbReference type="Pfam" id="PF01391">
    <property type="entry name" value="Collagen"/>
    <property type="match status" value="1"/>
</dbReference>
<dbReference type="PRINTS" id="PR00453">
    <property type="entry name" value="VWFADOMAIN"/>
</dbReference>
<keyword evidence="9" id="KW-0722">Serine protease inhibitor</keyword>
<feature type="compositionally biased region" description="Basic and acidic residues" evidence="15">
    <location>
        <begin position="512"/>
        <end position="527"/>
    </location>
</feature>
<keyword evidence="4" id="KW-0646">Protease inhibitor</keyword>
<evidence type="ECO:0000256" key="1">
    <source>
        <dbReference type="ARBA" id="ARBA00004302"/>
    </source>
</evidence>
<dbReference type="GO" id="GO:0007155">
    <property type="term" value="P:cell adhesion"/>
    <property type="evidence" value="ECO:0007669"/>
    <property type="project" value="UniProtKB-KW"/>
</dbReference>
<feature type="region of interest" description="Disordered" evidence="15">
    <location>
        <begin position="190"/>
        <end position="236"/>
    </location>
</feature>
<comment type="caution">
    <text evidence="18">The sequence shown here is derived from an EMBL/GenBank/DDBJ whole genome shotgun (WGS) entry which is preliminary data.</text>
</comment>
<evidence type="ECO:0000256" key="12">
    <source>
        <dbReference type="ARBA" id="ARBA00058139"/>
    </source>
</evidence>
<evidence type="ECO:0000259" key="17">
    <source>
        <dbReference type="PROSITE" id="PS50279"/>
    </source>
</evidence>
<dbReference type="Gene3D" id="3.40.50.410">
    <property type="entry name" value="von Willebrand factor, type A domain"/>
    <property type="match status" value="2"/>
</dbReference>
<feature type="domain" description="VWFA" evidence="16">
    <location>
        <begin position="601"/>
        <end position="784"/>
    </location>
</feature>
<comment type="similarity">
    <text evidence="13">Belongs to the VWA-containing collagen family.</text>
</comment>
<evidence type="ECO:0000256" key="7">
    <source>
        <dbReference type="ARBA" id="ARBA00022869"/>
    </source>
</evidence>
<feature type="compositionally biased region" description="Polar residues" evidence="15">
    <location>
        <begin position="833"/>
        <end position="845"/>
    </location>
</feature>
<dbReference type="PANTHER" id="PTHR24020">
    <property type="entry name" value="COLLAGEN ALPHA"/>
    <property type="match status" value="1"/>
</dbReference>
<evidence type="ECO:0000256" key="4">
    <source>
        <dbReference type="ARBA" id="ARBA00022690"/>
    </source>
</evidence>
<organism evidence="18 19">
    <name type="scientific">Lonchura striata</name>
    <name type="common">white-rumped munia</name>
    <dbReference type="NCBI Taxonomy" id="40157"/>
    <lineage>
        <taxon>Eukaryota</taxon>
        <taxon>Metazoa</taxon>
        <taxon>Chordata</taxon>
        <taxon>Craniata</taxon>
        <taxon>Vertebrata</taxon>
        <taxon>Euteleostomi</taxon>
        <taxon>Archelosauria</taxon>
        <taxon>Archosauria</taxon>
        <taxon>Dinosauria</taxon>
        <taxon>Saurischia</taxon>
        <taxon>Theropoda</taxon>
        <taxon>Coelurosauria</taxon>
        <taxon>Aves</taxon>
        <taxon>Neognathae</taxon>
        <taxon>Neoaves</taxon>
        <taxon>Telluraves</taxon>
        <taxon>Australaves</taxon>
        <taxon>Passeriformes</taxon>
        <taxon>Passeroidea</taxon>
        <taxon>Estrildidae</taxon>
        <taxon>Estrildinae</taxon>
        <taxon>Lonchura</taxon>
    </lineage>
</organism>
<sequence>MRDMCLIDIVFIIDSSESAKNQLFDVQKNFVQNITDRIFQIKPVKSHMYSVKLASMQFSSTVSIDHPFTAWKNVQNFKEKINSLGFIGQGTYSYYAISNATHLFKTESRKKSVKVAFLMTDGVDHPNSPNVQGIATTARSLGIHFVTIGLSKKAVQEEKLRMISGDSSSKRVLCLDDQNLVVDVALELGSKGEKGEPGPKGNKGDAQKGDRGEKGEEGIRGDPGQQGPKGIQGNKALKLHGDEPVNVASQVERENKALQVRMVLQDPLALEIQDPRVLKVEKVELDYEDLLELVSQDYLDHLALLVHRVKKVRQDRAFKVIRVKKALRVSLALLEKKVIKSKVTRVYRVHQESLGQKALKVLVGQDQRVNQVDLDKKENQDFQELAHQDIKVIVERQESLVHLDHLFGDLLDQRDLQDQQAVKDQKEQKAREMLDQRNMEDEAKKETVELKATLGHQGLQDGDTWVPRLGIMGRKGLPGLPGPPGTSIQGDKVLEEKQKTKTLPYKANMGDCGDKGDPGSKGAKGEIGDPGPPGPKVKHIFVLLKFTEDLGEEKANLVFREDVIRLINEICVHFLKVTSHKMSEMVILLGCGIKCRTMPLELVFVIDSSESVGPDNFNIIKTFMKTFIDKVSANQATTRIGIINFSHRVDLVSSLKQYTSKEDLKSAVDKMPYLGEGTYTASAIQEAVHLFQAARPTVRKVAVVVTDGQADTRDKVRLDTIVREAHATDIEIFVIGIVQRTDPHYDDFLKEMQFIATDPDEEHVYQIDDFITLSVLENKLITKICENESALYTRKYNILSPSPSPESEIARKDANSLLPKMTTSEIDVLPTEGISNPLSPSQSRYTEPLPSAQDHNVTTSAHRESILPPVYNMSEIRPLSPIVNPFVGGTATEDHQPAAWQTEVARTQKNPRCLEPMKQGDCWNYVVKWYYDKDANSCGQFWYGGCNGTNNRFETEKECRETCVD</sequence>
<dbReference type="Pfam" id="PF00092">
    <property type="entry name" value="VWA"/>
    <property type="match status" value="2"/>
</dbReference>
<dbReference type="CDD" id="cd22628">
    <property type="entry name" value="Kunitz_collagen_alpha1_XXVIII"/>
    <property type="match status" value="1"/>
</dbReference>
<keyword evidence="10 18" id="KW-0176">Collagen</keyword>
<feature type="region of interest" description="Disordered" evidence="15">
    <location>
        <begin position="505"/>
        <end position="532"/>
    </location>
</feature>
<dbReference type="CDD" id="cd01450">
    <property type="entry name" value="vWFA_subfamily_ECM"/>
    <property type="match status" value="1"/>
</dbReference>
<reference evidence="18 19" key="1">
    <citation type="submission" date="2017-05" db="EMBL/GenBank/DDBJ databases">
        <title>Genome of assembly of the Bengalese finch, Lonchura striata domestica.</title>
        <authorList>
            <person name="Colquitt B.M."/>
            <person name="Brainard M.S."/>
        </authorList>
    </citation>
    <scope>NUCLEOTIDE SEQUENCE [LARGE SCALE GENOMIC DNA]</scope>
    <source>
        <strain evidence="18">White83orange57</strain>
    </source>
</reference>
<keyword evidence="2" id="KW-0964">Secreted</keyword>
<dbReference type="PANTHER" id="PTHR24020:SF87">
    <property type="entry name" value="COLLAGEN ALPHA-1(VI) CHAIN-LIKE"/>
    <property type="match status" value="1"/>
</dbReference>
<comment type="subcellular location">
    <subcellularLocation>
        <location evidence="1">Secreted</location>
        <location evidence="1">Extracellular space</location>
        <location evidence="1">Extracellular matrix</location>
        <location evidence="1">Basement membrane</location>
    </subcellularLocation>
</comment>
<feature type="compositionally biased region" description="Basic and acidic residues" evidence="15">
    <location>
        <begin position="190"/>
        <end position="220"/>
    </location>
</feature>
<dbReference type="PROSITE" id="PS50234">
    <property type="entry name" value="VWFA"/>
    <property type="match status" value="2"/>
</dbReference>
<dbReference type="Pfam" id="PF00014">
    <property type="entry name" value="Kunitz_BPTI"/>
    <property type="match status" value="1"/>
</dbReference>
<dbReference type="InterPro" id="IPR050525">
    <property type="entry name" value="ECM_Assembly_Org"/>
</dbReference>
<dbReference type="PRINTS" id="PR00759">
    <property type="entry name" value="BASICPTASE"/>
</dbReference>
<dbReference type="SMART" id="SM00327">
    <property type="entry name" value="VWA"/>
    <property type="match status" value="2"/>
</dbReference>
<keyword evidence="19" id="KW-1185">Reference proteome</keyword>
<dbReference type="InterPro" id="IPR020901">
    <property type="entry name" value="Prtase_inh_Kunz-CS"/>
</dbReference>
<dbReference type="FunFam" id="4.10.410.10:FF:000020">
    <property type="entry name" value="Collagen, type VI, alpha 3"/>
    <property type="match status" value="1"/>
</dbReference>
<evidence type="ECO:0000256" key="5">
    <source>
        <dbReference type="ARBA" id="ARBA00022729"/>
    </source>
</evidence>
<dbReference type="GO" id="GO:0005604">
    <property type="term" value="C:basement membrane"/>
    <property type="evidence" value="ECO:0007669"/>
    <property type="project" value="UniProtKB-SubCell"/>
</dbReference>
<name>A0A218V7P3_9PASE</name>
<evidence type="ECO:0000256" key="2">
    <source>
        <dbReference type="ARBA" id="ARBA00022525"/>
    </source>
</evidence>
<dbReference type="PROSITE" id="PS00280">
    <property type="entry name" value="BPTI_KUNITZ_1"/>
    <property type="match status" value="1"/>
</dbReference>
<evidence type="ECO:0000256" key="11">
    <source>
        <dbReference type="ARBA" id="ARBA00023157"/>
    </source>
</evidence>
<dbReference type="GO" id="GO:0005581">
    <property type="term" value="C:collagen trimer"/>
    <property type="evidence" value="ECO:0007669"/>
    <property type="project" value="UniProtKB-KW"/>
</dbReference>
<dbReference type="FunFam" id="3.40.50.410:FF:000003">
    <property type="entry name" value="Collagen type VI alpha 3 chain"/>
    <property type="match status" value="1"/>
</dbReference>
<evidence type="ECO:0000256" key="3">
    <source>
        <dbReference type="ARBA" id="ARBA00022530"/>
    </source>
</evidence>
<evidence type="ECO:0000313" key="19">
    <source>
        <dbReference type="Proteomes" id="UP000197619"/>
    </source>
</evidence>
<evidence type="ECO:0000256" key="9">
    <source>
        <dbReference type="ARBA" id="ARBA00022900"/>
    </source>
</evidence>
<evidence type="ECO:0000256" key="14">
    <source>
        <dbReference type="ARBA" id="ARBA00070674"/>
    </source>
</evidence>
<dbReference type="GO" id="GO:0004867">
    <property type="term" value="F:serine-type endopeptidase inhibitor activity"/>
    <property type="evidence" value="ECO:0007669"/>
    <property type="project" value="UniProtKB-KW"/>
</dbReference>
<dbReference type="InterPro" id="IPR002223">
    <property type="entry name" value="Kunitz_BPTI"/>
</dbReference>
<keyword evidence="3" id="KW-0272">Extracellular matrix</keyword>
<dbReference type="SMART" id="SM00131">
    <property type="entry name" value="KU"/>
    <property type="match status" value="1"/>
</dbReference>
<dbReference type="EMBL" id="MUZQ01000031">
    <property type="protein sequence ID" value="OWK62095.1"/>
    <property type="molecule type" value="Genomic_DNA"/>
</dbReference>
<dbReference type="SUPFAM" id="SSF57362">
    <property type="entry name" value="BPTI-like"/>
    <property type="match status" value="1"/>
</dbReference>
<proteinExistence type="inferred from homology"/>
<comment type="function">
    <text evidence="12">May act as a cell-binding protein.</text>
</comment>
<evidence type="ECO:0000256" key="6">
    <source>
        <dbReference type="ARBA" id="ARBA00022737"/>
    </source>
</evidence>
<keyword evidence="11" id="KW-1015">Disulfide bond</keyword>
<dbReference type="SUPFAM" id="SSF53300">
    <property type="entry name" value="vWA-like"/>
    <property type="match status" value="2"/>
</dbReference>
<feature type="domain" description="BPTI/Kunitz inhibitor" evidence="17">
    <location>
        <begin position="913"/>
        <end position="963"/>
    </location>
</feature>
<dbReference type="InterPro" id="IPR036880">
    <property type="entry name" value="Kunitz_BPTI_sf"/>
</dbReference>
<keyword evidence="7" id="KW-0084">Basement membrane</keyword>
<protein>
    <recommendedName>
        <fullName evidence="14">Collagen alpha-1(XXVIII) chain</fullName>
    </recommendedName>
</protein>